<evidence type="ECO:0000313" key="2">
    <source>
        <dbReference type="Proteomes" id="UP000177745"/>
    </source>
</evidence>
<gene>
    <name evidence="1" type="ORF">A3G51_02705</name>
</gene>
<sequence>MRKKLFLKEFCKKILPKQIINLANKIKNKSISIGRRIEALKIIKSNLEELSVKLKKETPDQRIYRTELFNSIKNIDNQRAECTSLWDKYRQDIRRYILKKDLRNFLRWDPVIETMSAGARKPEFDYLLNYNWDKWSPAITETWVGNPPKYKYWKKSSGNFINTAYNLSRLIDYIPIDIKQAGKIVEFGGGYGCMAKLVNNLGFREKYTIFDIPEFLSLQKYYLHSSNTDGNFNFISQTEKLDDSNPDIFIATWSLSESPVELRDEFLKKIGQPKYVLIAYQAVFETIDNVKYFDEYMKNNQDHDWINYEIKHLPQNYYLIGKRNLN</sequence>
<comment type="caution">
    <text evidence="1">The sequence shown here is derived from an EMBL/GenBank/DDBJ whole genome shotgun (WGS) entry which is preliminary data.</text>
</comment>
<dbReference type="SUPFAM" id="SSF53335">
    <property type="entry name" value="S-adenosyl-L-methionine-dependent methyltransferases"/>
    <property type="match status" value="1"/>
</dbReference>
<reference evidence="1 2" key="1">
    <citation type="journal article" date="2016" name="Nat. Commun.">
        <title>Thousands of microbial genomes shed light on interconnected biogeochemical processes in an aquifer system.</title>
        <authorList>
            <person name="Anantharaman K."/>
            <person name="Brown C.T."/>
            <person name="Hug L.A."/>
            <person name="Sharon I."/>
            <person name="Castelle C.J."/>
            <person name="Probst A.J."/>
            <person name="Thomas B.C."/>
            <person name="Singh A."/>
            <person name="Wilkins M.J."/>
            <person name="Karaoz U."/>
            <person name="Brodie E.L."/>
            <person name="Williams K.H."/>
            <person name="Hubbard S.S."/>
            <person name="Banfield J.F."/>
        </authorList>
    </citation>
    <scope>NUCLEOTIDE SEQUENCE [LARGE SCALE GENOMIC DNA]</scope>
</reference>
<proteinExistence type="predicted"/>
<evidence type="ECO:0008006" key="3">
    <source>
        <dbReference type="Google" id="ProtNLM"/>
    </source>
</evidence>
<organism evidence="1 2">
    <name type="scientific">Candidatus Yanofskybacteria bacterium RIFCSPLOWO2_12_FULL_43_11b</name>
    <dbReference type="NCBI Taxonomy" id="1802710"/>
    <lineage>
        <taxon>Bacteria</taxon>
        <taxon>Candidatus Yanofskyibacteriota</taxon>
    </lineage>
</organism>
<dbReference type="EMBL" id="MGKY01000015">
    <property type="protein sequence ID" value="OGN33565.1"/>
    <property type="molecule type" value="Genomic_DNA"/>
</dbReference>
<accession>A0A1F8H7J3</accession>
<dbReference type="AlphaFoldDB" id="A0A1F8H7J3"/>
<name>A0A1F8H7J3_9BACT</name>
<protein>
    <recommendedName>
        <fullName evidence="3">Sugar O-methyltransferase</fullName>
    </recommendedName>
</protein>
<dbReference type="Proteomes" id="UP000177745">
    <property type="component" value="Unassembled WGS sequence"/>
</dbReference>
<evidence type="ECO:0000313" key="1">
    <source>
        <dbReference type="EMBL" id="OGN33565.1"/>
    </source>
</evidence>
<dbReference type="InterPro" id="IPR029063">
    <property type="entry name" value="SAM-dependent_MTases_sf"/>
</dbReference>